<evidence type="ECO:0000256" key="7">
    <source>
        <dbReference type="ARBA" id="ARBA00022692"/>
    </source>
</evidence>
<comment type="caution">
    <text evidence="16">The sequence shown here is derived from an EMBL/GenBank/DDBJ whole genome shotgun (WGS) entry which is preliminary data.</text>
</comment>
<evidence type="ECO:0000256" key="2">
    <source>
        <dbReference type="ARBA" id="ARBA00004298"/>
    </source>
</evidence>
<dbReference type="GO" id="GO:0032981">
    <property type="term" value="P:mitochondrial respiratory chain complex I assembly"/>
    <property type="evidence" value="ECO:0007669"/>
    <property type="project" value="TreeGrafter"/>
</dbReference>
<dbReference type="OrthoDB" id="521512at2759"/>
<organism evidence="16 17">
    <name type="scientific">Holothuria leucospilota</name>
    <name type="common">Black long sea cucumber</name>
    <name type="synonym">Mertensiothuria leucospilota</name>
    <dbReference type="NCBI Taxonomy" id="206669"/>
    <lineage>
        <taxon>Eukaryota</taxon>
        <taxon>Metazoa</taxon>
        <taxon>Echinodermata</taxon>
        <taxon>Eleutherozoa</taxon>
        <taxon>Echinozoa</taxon>
        <taxon>Holothuroidea</taxon>
        <taxon>Aspidochirotacea</taxon>
        <taxon>Aspidochirotida</taxon>
        <taxon>Holothuriidae</taxon>
        <taxon>Holothuria</taxon>
    </lineage>
</organism>
<evidence type="ECO:0000256" key="1">
    <source>
        <dbReference type="ARBA" id="ARBA00003195"/>
    </source>
</evidence>
<keyword evidence="17" id="KW-1185">Reference proteome</keyword>
<evidence type="ECO:0000256" key="10">
    <source>
        <dbReference type="ARBA" id="ARBA00022989"/>
    </source>
</evidence>
<keyword evidence="6" id="KW-0679">Respiratory chain</keyword>
<feature type="transmembrane region" description="Helical" evidence="15">
    <location>
        <begin position="61"/>
        <end position="79"/>
    </location>
</feature>
<name>A0A9Q1BBJ8_HOLLE</name>
<keyword evidence="10 15" id="KW-1133">Transmembrane helix</keyword>
<dbReference type="GO" id="GO:0022900">
    <property type="term" value="P:electron transport chain"/>
    <property type="evidence" value="ECO:0007669"/>
    <property type="project" value="InterPro"/>
</dbReference>
<proteinExistence type="inferred from homology"/>
<comment type="function">
    <text evidence="1">Accessory subunit of the mitochondrial membrane respiratory chain NADH dehydrogenase (Complex I), that is believed not to be involved in catalysis. Complex I functions in the transfer of electrons from NADH to the respiratory chain. The immediate electron acceptor for the enzyme is believed to be ubiquinone.</text>
</comment>
<evidence type="ECO:0000256" key="3">
    <source>
        <dbReference type="ARBA" id="ARBA00005667"/>
    </source>
</evidence>
<dbReference type="InterPro" id="IPR012576">
    <property type="entry name" value="NDUFB3"/>
</dbReference>
<keyword evidence="9" id="KW-0249">Electron transport</keyword>
<keyword evidence="11" id="KW-0496">Mitochondrion</keyword>
<evidence type="ECO:0000313" key="16">
    <source>
        <dbReference type="EMBL" id="KAJ8019413.1"/>
    </source>
</evidence>
<evidence type="ECO:0000256" key="5">
    <source>
        <dbReference type="ARBA" id="ARBA00022448"/>
    </source>
</evidence>
<reference evidence="16" key="1">
    <citation type="submission" date="2021-10" db="EMBL/GenBank/DDBJ databases">
        <title>Tropical sea cucumber genome reveals ecological adaptation and Cuvierian tubules defense mechanism.</title>
        <authorList>
            <person name="Chen T."/>
        </authorList>
    </citation>
    <scope>NUCLEOTIDE SEQUENCE</scope>
    <source>
        <strain evidence="16">Nanhai2018</strain>
        <tissue evidence="16">Muscle</tissue>
    </source>
</reference>
<evidence type="ECO:0000256" key="15">
    <source>
        <dbReference type="SAM" id="Phobius"/>
    </source>
</evidence>
<evidence type="ECO:0000256" key="11">
    <source>
        <dbReference type="ARBA" id="ARBA00023128"/>
    </source>
</evidence>
<evidence type="ECO:0000256" key="13">
    <source>
        <dbReference type="ARBA" id="ARBA00030217"/>
    </source>
</evidence>
<evidence type="ECO:0000256" key="14">
    <source>
        <dbReference type="ARBA" id="ARBA00032688"/>
    </source>
</evidence>
<comment type="subcellular location">
    <subcellularLocation>
        <location evidence="2">Mitochondrion inner membrane</location>
        <topology evidence="2">Single-pass membrane protein</topology>
        <orientation evidence="2">Matrix side</orientation>
    </subcellularLocation>
</comment>
<keyword evidence="7 15" id="KW-0812">Transmembrane</keyword>
<dbReference type="EMBL" id="JAIZAY010000023">
    <property type="protein sequence ID" value="KAJ8019413.1"/>
    <property type="molecule type" value="Genomic_DNA"/>
</dbReference>
<keyword evidence="5" id="KW-0813">Transport</keyword>
<accession>A0A9Q1BBJ8</accession>
<keyword evidence="8" id="KW-0999">Mitochondrion inner membrane</keyword>
<evidence type="ECO:0000313" key="17">
    <source>
        <dbReference type="Proteomes" id="UP001152320"/>
    </source>
</evidence>
<evidence type="ECO:0000256" key="8">
    <source>
        <dbReference type="ARBA" id="ARBA00022792"/>
    </source>
</evidence>
<evidence type="ECO:0000256" key="12">
    <source>
        <dbReference type="ARBA" id="ARBA00023136"/>
    </source>
</evidence>
<dbReference type="PANTHER" id="PTHR15082:SF2">
    <property type="entry name" value="NADH DEHYDROGENASE [UBIQUINONE] 1 BETA SUBCOMPLEX SUBUNIT 3"/>
    <property type="match status" value="1"/>
</dbReference>
<comment type="similarity">
    <text evidence="3">Belongs to the complex I NDUFB3 subunit family.</text>
</comment>
<dbReference type="GO" id="GO:0005743">
    <property type="term" value="C:mitochondrial inner membrane"/>
    <property type="evidence" value="ECO:0007669"/>
    <property type="project" value="UniProtKB-SubCell"/>
</dbReference>
<dbReference type="PANTHER" id="PTHR15082">
    <property type="entry name" value="NADH-UBIQUINONE OXIDOREDUCTASE B12 SUBUNIT"/>
    <property type="match status" value="1"/>
</dbReference>
<evidence type="ECO:0000256" key="6">
    <source>
        <dbReference type="ARBA" id="ARBA00022660"/>
    </source>
</evidence>
<protein>
    <recommendedName>
        <fullName evidence="4">NADH dehydrogenase [ubiquinone] 1 beta subcomplex subunit 3</fullName>
    </recommendedName>
    <alternativeName>
        <fullName evidence="13">Complex I-B12</fullName>
    </alternativeName>
    <alternativeName>
        <fullName evidence="14">NADH-ubiquinone oxidoreductase B12 subunit</fullName>
    </alternativeName>
</protein>
<dbReference type="Pfam" id="PF08122">
    <property type="entry name" value="NDUF_B12"/>
    <property type="match status" value="1"/>
</dbReference>
<dbReference type="Proteomes" id="UP001152320">
    <property type="component" value="Chromosome 23"/>
</dbReference>
<keyword evidence="12 15" id="KW-0472">Membrane</keyword>
<evidence type="ECO:0000256" key="4">
    <source>
        <dbReference type="ARBA" id="ARBA00018680"/>
    </source>
</evidence>
<dbReference type="AlphaFoldDB" id="A0A9Q1BBJ8"/>
<sequence>MGKTGKLPYHIQDWRTWKVEDVPELVQLRQRLASKGLKDPWLRNEVWRFQPGLRKIPWYKLVFKGFGWGAGAFVIAVALEKMFWKEDDHGHH</sequence>
<evidence type="ECO:0000256" key="9">
    <source>
        <dbReference type="ARBA" id="ARBA00022982"/>
    </source>
</evidence>
<gene>
    <name evidence="16" type="ORF">HOLleu_40994</name>
</gene>